<comment type="caution">
    <text evidence="1">The sequence shown here is derived from an EMBL/GenBank/DDBJ whole genome shotgun (WGS) entry which is preliminary data.</text>
</comment>
<dbReference type="Proteomes" id="UP000198211">
    <property type="component" value="Unassembled WGS sequence"/>
</dbReference>
<evidence type="ECO:0000313" key="1">
    <source>
        <dbReference type="EMBL" id="OWZ22339.1"/>
    </source>
</evidence>
<proteinExistence type="predicted"/>
<name>A0A225WZ87_9STRA</name>
<keyword evidence="2" id="KW-1185">Reference proteome</keyword>
<organism evidence="1 2">
    <name type="scientific">Phytophthora megakarya</name>
    <dbReference type="NCBI Taxonomy" id="4795"/>
    <lineage>
        <taxon>Eukaryota</taxon>
        <taxon>Sar</taxon>
        <taxon>Stramenopiles</taxon>
        <taxon>Oomycota</taxon>
        <taxon>Peronosporomycetes</taxon>
        <taxon>Peronosporales</taxon>
        <taxon>Peronosporaceae</taxon>
        <taxon>Phytophthora</taxon>
    </lineage>
</organism>
<dbReference type="InterPro" id="IPR043502">
    <property type="entry name" value="DNA/RNA_pol_sf"/>
</dbReference>
<gene>
    <name evidence="1" type="ORF">PHMEG_0002964</name>
</gene>
<evidence type="ECO:0000313" key="2">
    <source>
        <dbReference type="Proteomes" id="UP000198211"/>
    </source>
</evidence>
<dbReference type="InterPro" id="IPR043128">
    <property type="entry name" value="Rev_trsase/Diguanyl_cyclase"/>
</dbReference>
<accession>A0A225WZ87</accession>
<dbReference type="OrthoDB" id="90597at2759"/>
<dbReference type="EMBL" id="NBNE01000144">
    <property type="protein sequence ID" value="OWZ22339.1"/>
    <property type="molecule type" value="Genomic_DNA"/>
</dbReference>
<dbReference type="AlphaFoldDB" id="A0A225WZ87"/>
<reference evidence="2" key="1">
    <citation type="submission" date="2017-03" db="EMBL/GenBank/DDBJ databases">
        <title>Phytopthora megakarya and P. palmivora, two closely related causual agents of cacao black pod achieved similar genome size and gene model numbers by different mechanisms.</title>
        <authorList>
            <person name="Ali S."/>
            <person name="Shao J."/>
            <person name="Larry D.J."/>
            <person name="Kronmiller B."/>
            <person name="Shen D."/>
            <person name="Strem M.D."/>
            <person name="Melnick R.L."/>
            <person name="Guiltinan M.J."/>
            <person name="Tyler B.M."/>
            <person name="Meinhardt L.W."/>
            <person name="Bailey B.A."/>
        </authorList>
    </citation>
    <scope>NUCLEOTIDE SEQUENCE [LARGE SCALE GENOMIC DNA]</scope>
    <source>
        <strain evidence="2">zdho120</strain>
    </source>
</reference>
<dbReference type="Gene3D" id="3.30.70.270">
    <property type="match status" value="1"/>
</dbReference>
<protein>
    <submittedName>
        <fullName evidence="1">Uncharacterized protein</fullName>
    </submittedName>
</protein>
<dbReference type="SUPFAM" id="SSF56672">
    <property type="entry name" value="DNA/RNA polymerases"/>
    <property type="match status" value="1"/>
</dbReference>
<sequence>MEIVLKRFQAAGFKLKMKKCHWGRNQVAFLSHIVTLSGILPNPEKVKAMAFSVRRLVHRTLSWQGGLWNSRSCGLKCTIELERSWVM</sequence>